<dbReference type="OrthoDB" id="7616142at2759"/>
<feature type="transmembrane region" description="Helical" evidence="10">
    <location>
        <begin position="171"/>
        <end position="197"/>
    </location>
</feature>
<keyword evidence="5" id="KW-0552">Olfaction</keyword>
<keyword evidence="4 10" id="KW-0812">Transmembrane</keyword>
<dbReference type="AlphaFoldDB" id="A0A8K0G8H8"/>
<evidence type="ECO:0000313" key="11">
    <source>
        <dbReference type="EMBL" id="KAF2895545.1"/>
    </source>
</evidence>
<evidence type="ECO:0000256" key="8">
    <source>
        <dbReference type="ARBA" id="ARBA00023170"/>
    </source>
</evidence>
<evidence type="ECO:0000256" key="5">
    <source>
        <dbReference type="ARBA" id="ARBA00022725"/>
    </source>
</evidence>
<accession>A0A8K0G8H8</accession>
<evidence type="ECO:0000256" key="10">
    <source>
        <dbReference type="SAM" id="Phobius"/>
    </source>
</evidence>
<dbReference type="EMBL" id="VTPC01005823">
    <property type="protein sequence ID" value="KAF2895545.1"/>
    <property type="molecule type" value="Genomic_DNA"/>
</dbReference>
<evidence type="ECO:0000256" key="6">
    <source>
        <dbReference type="ARBA" id="ARBA00022989"/>
    </source>
</evidence>
<keyword evidence="9" id="KW-0807">Transducer</keyword>
<keyword evidence="6 10" id="KW-1133">Transmembrane helix</keyword>
<evidence type="ECO:0000256" key="7">
    <source>
        <dbReference type="ARBA" id="ARBA00023136"/>
    </source>
</evidence>
<proteinExistence type="predicted"/>
<name>A0A8K0G8H8_IGNLU</name>
<evidence type="ECO:0000256" key="1">
    <source>
        <dbReference type="ARBA" id="ARBA00004651"/>
    </source>
</evidence>
<dbReference type="GO" id="GO:0005549">
    <property type="term" value="F:odorant binding"/>
    <property type="evidence" value="ECO:0007669"/>
    <property type="project" value="InterPro"/>
</dbReference>
<dbReference type="PANTHER" id="PTHR21137">
    <property type="entry name" value="ODORANT RECEPTOR"/>
    <property type="match status" value="1"/>
</dbReference>
<feature type="transmembrane region" description="Helical" evidence="10">
    <location>
        <begin position="35"/>
        <end position="60"/>
    </location>
</feature>
<dbReference type="GO" id="GO:0005886">
    <property type="term" value="C:plasma membrane"/>
    <property type="evidence" value="ECO:0007669"/>
    <property type="project" value="UniProtKB-SubCell"/>
</dbReference>
<keyword evidence="8" id="KW-0675">Receptor</keyword>
<keyword evidence="2" id="KW-1003">Cell membrane</keyword>
<reference evidence="11" key="1">
    <citation type="submission" date="2019-08" db="EMBL/GenBank/DDBJ databases">
        <title>The genome of the North American firefly Photinus pyralis.</title>
        <authorList>
            <consortium name="Photinus pyralis genome working group"/>
            <person name="Fallon T.R."/>
            <person name="Sander Lower S.E."/>
            <person name="Weng J.-K."/>
        </authorList>
    </citation>
    <scope>NUCLEOTIDE SEQUENCE</scope>
    <source>
        <strain evidence="11">TRF0915ILg1</strain>
        <tissue evidence="11">Whole body</tissue>
    </source>
</reference>
<feature type="transmembrane region" description="Helical" evidence="10">
    <location>
        <begin position="72"/>
        <end position="91"/>
    </location>
</feature>
<keyword evidence="7 10" id="KW-0472">Membrane</keyword>
<dbReference type="Pfam" id="PF02949">
    <property type="entry name" value="7tm_6"/>
    <property type="match status" value="1"/>
</dbReference>
<evidence type="ECO:0000256" key="2">
    <source>
        <dbReference type="ARBA" id="ARBA00022475"/>
    </source>
</evidence>
<dbReference type="GO" id="GO:0007165">
    <property type="term" value="P:signal transduction"/>
    <property type="evidence" value="ECO:0007669"/>
    <property type="project" value="UniProtKB-KW"/>
</dbReference>
<evidence type="ECO:0000256" key="3">
    <source>
        <dbReference type="ARBA" id="ARBA00022606"/>
    </source>
</evidence>
<evidence type="ECO:0000256" key="9">
    <source>
        <dbReference type="ARBA" id="ARBA00023224"/>
    </source>
</evidence>
<dbReference type="GO" id="GO:0004984">
    <property type="term" value="F:olfactory receptor activity"/>
    <property type="evidence" value="ECO:0007669"/>
    <property type="project" value="InterPro"/>
</dbReference>
<gene>
    <name evidence="11" type="ORF">ILUMI_10632</name>
</gene>
<evidence type="ECO:0000256" key="4">
    <source>
        <dbReference type="ARBA" id="ARBA00022692"/>
    </source>
</evidence>
<sequence>MEMSDVDQVIAEIPQTVKLPFLGLRKFGFFTTSKVKAYISMSILVLLQVNLVVIAMLQFINIKKDISDIVRNMEAIFAFSLLLLRMIIVTYRSEGLTKLIQTTKLFWDSNKCNQQTEREIISIRRFIFQLQRLLLLAVLLGVSLVMIYPLWQKIMPTGIWTMEGHEKLYNFVIIVEYIVIPCCGIFVWCLDCMYLGFCAEVVIQFRMLSQYLEEVGVDGSADNQTEIDRLDKIKGWVRHHRLILQFVKEFQQAFSLVLLLEFVIDGPLICAELLA</sequence>
<evidence type="ECO:0000313" key="12">
    <source>
        <dbReference type="Proteomes" id="UP000801492"/>
    </source>
</evidence>
<comment type="caution">
    <text evidence="11">The sequence shown here is derived from an EMBL/GenBank/DDBJ whole genome shotgun (WGS) entry which is preliminary data.</text>
</comment>
<keyword evidence="12" id="KW-1185">Reference proteome</keyword>
<feature type="transmembrane region" description="Helical" evidence="10">
    <location>
        <begin position="133"/>
        <end position="151"/>
    </location>
</feature>
<feature type="non-terminal residue" evidence="11">
    <location>
        <position position="1"/>
    </location>
</feature>
<dbReference type="PANTHER" id="PTHR21137:SF35">
    <property type="entry name" value="ODORANT RECEPTOR 19A-RELATED"/>
    <property type="match status" value="1"/>
</dbReference>
<protein>
    <submittedName>
        <fullName evidence="11">Uncharacterized protein</fullName>
    </submittedName>
</protein>
<dbReference type="InterPro" id="IPR004117">
    <property type="entry name" value="7tm6_olfct_rcpt"/>
</dbReference>
<dbReference type="Proteomes" id="UP000801492">
    <property type="component" value="Unassembled WGS sequence"/>
</dbReference>
<organism evidence="11 12">
    <name type="scientific">Ignelater luminosus</name>
    <name type="common">Cucubano</name>
    <name type="synonym">Pyrophorus luminosus</name>
    <dbReference type="NCBI Taxonomy" id="2038154"/>
    <lineage>
        <taxon>Eukaryota</taxon>
        <taxon>Metazoa</taxon>
        <taxon>Ecdysozoa</taxon>
        <taxon>Arthropoda</taxon>
        <taxon>Hexapoda</taxon>
        <taxon>Insecta</taxon>
        <taxon>Pterygota</taxon>
        <taxon>Neoptera</taxon>
        <taxon>Endopterygota</taxon>
        <taxon>Coleoptera</taxon>
        <taxon>Polyphaga</taxon>
        <taxon>Elateriformia</taxon>
        <taxon>Elateroidea</taxon>
        <taxon>Elateridae</taxon>
        <taxon>Agrypninae</taxon>
        <taxon>Pyrophorini</taxon>
        <taxon>Ignelater</taxon>
    </lineage>
</organism>
<keyword evidence="3" id="KW-0716">Sensory transduction</keyword>
<comment type="subcellular location">
    <subcellularLocation>
        <location evidence="1">Cell membrane</location>
        <topology evidence="1">Multi-pass membrane protein</topology>
    </subcellularLocation>
</comment>